<dbReference type="AlphaFoldDB" id="A0A8T4C6S2"/>
<comment type="caution">
    <text evidence="2">The sequence shown here is derived from an EMBL/GenBank/DDBJ whole genome shotgun (WGS) entry which is preliminary data.</text>
</comment>
<accession>A0A8T4C6S2</accession>
<feature type="transmembrane region" description="Helical" evidence="1">
    <location>
        <begin position="17"/>
        <end position="35"/>
    </location>
</feature>
<dbReference type="EMBL" id="VGJJ01000003">
    <property type="protein sequence ID" value="MBM3281874.1"/>
    <property type="molecule type" value="Genomic_DNA"/>
</dbReference>
<evidence type="ECO:0000313" key="3">
    <source>
        <dbReference type="Proteomes" id="UP000774699"/>
    </source>
</evidence>
<protein>
    <submittedName>
        <fullName evidence="2">Uncharacterized protein</fullName>
    </submittedName>
</protein>
<reference evidence="2" key="1">
    <citation type="submission" date="2019-03" db="EMBL/GenBank/DDBJ databases">
        <title>Lake Tanganyika Metagenome-Assembled Genomes (MAGs).</title>
        <authorList>
            <person name="Tran P."/>
        </authorList>
    </citation>
    <scope>NUCLEOTIDE SEQUENCE</scope>
    <source>
        <strain evidence="2">M_DeepCast_50m_m2_156</strain>
    </source>
</reference>
<evidence type="ECO:0000313" key="2">
    <source>
        <dbReference type="EMBL" id="MBM3281874.1"/>
    </source>
</evidence>
<name>A0A8T4C6S2_9ARCH</name>
<keyword evidence="1" id="KW-1133">Transmembrane helix</keyword>
<gene>
    <name evidence="2" type="ORF">FJY86_00850</name>
</gene>
<keyword evidence="1" id="KW-0812">Transmembrane</keyword>
<dbReference type="Proteomes" id="UP000774699">
    <property type="component" value="Unassembled WGS sequence"/>
</dbReference>
<proteinExistence type="predicted"/>
<organism evidence="2 3">
    <name type="scientific">Candidatus Iainarchaeum sp</name>
    <dbReference type="NCBI Taxonomy" id="3101447"/>
    <lineage>
        <taxon>Archaea</taxon>
        <taxon>Candidatus Iainarchaeota</taxon>
        <taxon>Candidatus Iainarchaeia</taxon>
        <taxon>Candidatus Iainarchaeales</taxon>
        <taxon>Candidatus Iainarchaeaceae</taxon>
        <taxon>Candidatus Iainarchaeum</taxon>
    </lineage>
</organism>
<keyword evidence="1" id="KW-0472">Membrane</keyword>
<sequence>MTVAKESTKSSSAPNPVLKFVVGGVIVVLAAYLFLNASTLFPATTPPSTDTALSPAEATLPETFDDHSANLQVLKSTLSKEKFLKKLFEVDRSTYHLYDKAAQFLGVSNEEVTQFFYNCCDLTKESDIFSELPPISDHFSATAYDVSIGKLNQIGLLDEGFYKQPEFYTFIDQETGVVNREFSFRPWTRPELNQWGDNGMQAYPADQFDSVEITGRDTFTAVVFVTAGWNIQNYVGVNLVPNHDVTNYFDIAISEEKTGKSYFLLGPTFPRFSREWATKVVIDGKVKPGTPAGRYVIGINPVAPPSQLNQKWSEEYPGLYAPHGFIRPTDNYISLVIDVTA</sequence>
<evidence type="ECO:0000256" key="1">
    <source>
        <dbReference type="SAM" id="Phobius"/>
    </source>
</evidence>